<reference evidence="5 6" key="1">
    <citation type="journal article" date="2019" name="Nat. Med.">
        <title>A library of human gut bacterial isolates paired with longitudinal multiomics data enables mechanistic microbiome research.</title>
        <authorList>
            <person name="Poyet M."/>
            <person name="Groussin M."/>
            <person name="Gibbons S.M."/>
            <person name="Avila-Pacheco J."/>
            <person name="Jiang X."/>
            <person name="Kearney S.M."/>
            <person name="Perrotta A.R."/>
            <person name="Berdy B."/>
            <person name="Zhao S."/>
            <person name="Lieberman T.D."/>
            <person name="Swanson P.K."/>
            <person name="Smith M."/>
            <person name="Roesemann S."/>
            <person name="Alexander J.E."/>
            <person name="Rich S.A."/>
            <person name="Livny J."/>
            <person name="Vlamakis H."/>
            <person name="Clish C."/>
            <person name="Bullock K."/>
            <person name="Deik A."/>
            <person name="Scott J."/>
            <person name="Pierce K.A."/>
            <person name="Xavier R.J."/>
            <person name="Alm E.J."/>
        </authorList>
    </citation>
    <scope>NUCLEOTIDE SEQUENCE [LARGE SCALE GENOMIC DNA]</scope>
    <source>
        <strain evidence="3 6">BIOML-A2</strain>
        <strain evidence="4 5">BIOML-A5</strain>
    </source>
</reference>
<dbReference type="Proteomes" id="UP000429811">
    <property type="component" value="Unassembled WGS sequence"/>
</dbReference>
<reference evidence="1" key="2">
    <citation type="submission" date="2023-01" db="EMBL/GenBank/DDBJ databases">
        <title>Human gut microbiome strain richness.</title>
        <authorList>
            <person name="Chen-Liaw A."/>
        </authorList>
    </citation>
    <scope>NUCLEOTIDE SEQUENCE</scope>
    <source>
        <strain evidence="2">1001287st1_F4_1001285I_161205</strain>
        <strain evidence="1">2225st1_A6_2225SCRN_200828</strain>
    </source>
</reference>
<dbReference type="RefSeq" id="WP_009261019.1">
    <property type="nucleotide sequence ID" value="NZ_BAABXT010000001.1"/>
</dbReference>
<dbReference type="EMBL" id="WKPO01000007">
    <property type="protein sequence ID" value="MSB48413.1"/>
    <property type="molecule type" value="Genomic_DNA"/>
</dbReference>
<gene>
    <name evidence="4" type="ORF">GKE90_06825</name>
    <name evidence="3" type="ORF">GKE97_08005</name>
    <name evidence="1" type="ORF">PND83_23350</name>
    <name evidence="2" type="ORF">PNE06_12015</name>
</gene>
<dbReference type="EMBL" id="JAQLWO010000053">
    <property type="protein sequence ID" value="MDB7908922.1"/>
    <property type="molecule type" value="Genomic_DNA"/>
</dbReference>
<dbReference type="Proteomes" id="UP000434475">
    <property type="component" value="Unassembled WGS sequence"/>
</dbReference>
<dbReference type="Proteomes" id="UP001211173">
    <property type="component" value="Unassembled WGS sequence"/>
</dbReference>
<dbReference type="InterPro" id="IPR020288">
    <property type="entry name" value="Sheath_initiator"/>
</dbReference>
<dbReference type="Gene3D" id="3.10.450.40">
    <property type="match status" value="1"/>
</dbReference>
<dbReference type="Pfam" id="PF10934">
    <property type="entry name" value="Sheath_initiator"/>
    <property type="match status" value="1"/>
</dbReference>
<evidence type="ECO:0000313" key="6">
    <source>
        <dbReference type="Proteomes" id="UP000434475"/>
    </source>
</evidence>
<evidence type="ECO:0000313" key="2">
    <source>
        <dbReference type="EMBL" id="MDB7933797.1"/>
    </source>
</evidence>
<evidence type="ECO:0000313" key="5">
    <source>
        <dbReference type="Proteomes" id="UP000429811"/>
    </source>
</evidence>
<evidence type="ECO:0000313" key="3">
    <source>
        <dbReference type="EMBL" id="MSB19460.1"/>
    </source>
</evidence>
<evidence type="ECO:0000313" key="4">
    <source>
        <dbReference type="EMBL" id="MSB48413.1"/>
    </source>
</evidence>
<evidence type="ECO:0000313" key="1">
    <source>
        <dbReference type="EMBL" id="MDB7908922.1"/>
    </source>
</evidence>
<dbReference type="Proteomes" id="UP001211006">
    <property type="component" value="Unassembled WGS sequence"/>
</dbReference>
<sequence>MRQLFPIFQTTAPEGTAQALPLYWDVDMDYDKGVPRFSGGEPVLASGLEAVKGWAWRALHTERYRWSPFSWDYGCELESLVGQPYRADTRLSEAVRYVREALTVCPYITGAAAEVVGFDGSTLRMRVSLTTVYGEASIHV</sequence>
<accession>A0A174SVV6</accession>
<comment type="caution">
    <text evidence="3">The sequence shown here is derived from an EMBL/GenBank/DDBJ whole genome shotgun (WGS) entry which is preliminary data.</text>
</comment>
<organism evidence="3 6">
    <name type="scientific">Flavonifractor plautii</name>
    <name type="common">Fusobacterium plautii</name>
    <dbReference type="NCBI Taxonomy" id="292800"/>
    <lineage>
        <taxon>Bacteria</taxon>
        <taxon>Bacillati</taxon>
        <taxon>Bacillota</taxon>
        <taxon>Clostridia</taxon>
        <taxon>Eubacteriales</taxon>
        <taxon>Oscillospiraceae</taxon>
        <taxon>Flavonifractor</taxon>
    </lineage>
</organism>
<proteinExistence type="predicted"/>
<name>A0A174SVV6_FLAPL</name>
<dbReference type="AlphaFoldDB" id="A0A174SVV6"/>
<dbReference type="EMBL" id="WKPR01000006">
    <property type="protein sequence ID" value="MSB19460.1"/>
    <property type="molecule type" value="Genomic_DNA"/>
</dbReference>
<protein>
    <submittedName>
        <fullName evidence="3">DUF2634 domain-containing protein</fullName>
    </submittedName>
</protein>
<dbReference type="EMBL" id="JAQLWV010000017">
    <property type="protein sequence ID" value="MDB7933797.1"/>
    <property type="molecule type" value="Genomic_DNA"/>
</dbReference>
<dbReference type="SUPFAM" id="SSF160719">
    <property type="entry name" value="gpW/gp25-like"/>
    <property type="match status" value="1"/>
</dbReference>